<evidence type="ECO:0000313" key="3">
    <source>
        <dbReference type="Proteomes" id="UP000254634"/>
    </source>
</evidence>
<feature type="domain" description="N-acetyltransferase" evidence="1">
    <location>
        <begin position="5"/>
        <end position="143"/>
    </location>
</feature>
<dbReference type="OrthoDB" id="9796171at2"/>
<dbReference type="InterPro" id="IPR000182">
    <property type="entry name" value="GNAT_dom"/>
</dbReference>
<gene>
    <name evidence="2" type="ORF">NCTC13765_02024</name>
</gene>
<dbReference type="EMBL" id="UHFR01000005">
    <property type="protein sequence ID" value="SUN77497.1"/>
    <property type="molecule type" value="Genomic_DNA"/>
</dbReference>
<dbReference type="PROSITE" id="PS51186">
    <property type="entry name" value="GNAT"/>
    <property type="match status" value="1"/>
</dbReference>
<dbReference type="InterPro" id="IPR052523">
    <property type="entry name" value="Trichothecene_AcTrans"/>
</dbReference>
<name>A0A380L2L1_9STRE</name>
<dbReference type="Proteomes" id="UP000254634">
    <property type="component" value="Unassembled WGS sequence"/>
</dbReference>
<dbReference type="SUPFAM" id="SSF55729">
    <property type="entry name" value="Acyl-CoA N-acyltransferases (Nat)"/>
    <property type="match status" value="1"/>
</dbReference>
<keyword evidence="2" id="KW-0808">Transferase</keyword>
<dbReference type="STRING" id="1123307.GCA_000380065_00191"/>
<dbReference type="Gene3D" id="3.40.630.30">
    <property type="match status" value="1"/>
</dbReference>
<dbReference type="Pfam" id="PF13673">
    <property type="entry name" value="Acetyltransf_10"/>
    <property type="match status" value="1"/>
</dbReference>
<keyword evidence="3" id="KW-1185">Reference proteome</keyword>
<evidence type="ECO:0000259" key="1">
    <source>
        <dbReference type="PROSITE" id="PS51186"/>
    </source>
</evidence>
<dbReference type="AlphaFoldDB" id="A0A380L2L1"/>
<sequence length="146" mass="16983">MWYRKKLAELNVEDFYQILKLRIDTFVVEQERIYHELDDKDLAALHIFHKNASGQVDAYARLFEENEHLVFGRVVTAQAARGQGLGGRLIEQILEEAARESKDIHIEAQEQVVALYEKYGFEAVGEPFIFESTPHLAMIYQQKTKK</sequence>
<dbReference type="GO" id="GO:0016747">
    <property type="term" value="F:acyltransferase activity, transferring groups other than amino-acyl groups"/>
    <property type="evidence" value="ECO:0007669"/>
    <property type="project" value="InterPro"/>
</dbReference>
<evidence type="ECO:0000313" key="2">
    <source>
        <dbReference type="EMBL" id="SUN77497.1"/>
    </source>
</evidence>
<dbReference type="PANTHER" id="PTHR42791:SF1">
    <property type="entry name" value="N-ACETYLTRANSFERASE DOMAIN-CONTAINING PROTEIN"/>
    <property type="match status" value="1"/>
</dbReference>
<dbReference type="PANTHER" id="PTHR42791">
    <property type="entry name" value="GNAT FAMILY ACETYLTRANSFERASE"/>
    <property type="match status" value="1"/>
</dbReference>
<proteinExistence type="predicted"/>
<protein>
    <submittedName>
        <fullName evidence="2">Acetyltransferase</fullName>
    </submittedName>
</protein>
<dbReference type="CDD" id="cd04301">
    <property type="entry name" value="NAT_SF"/>
    <property type="match status" value="1"/>
</dbReference>
<dbReference type="InterPro" id="IPR016181">
    <property type="entry name" value="Acyl_CoA_acyltransferase"/>
</dbReference>
<organism evidence="2 3">
    <name type="scientific">Streptococcus massiliensis</name>
    <dbReference type="NCBI Taxonomy" id="313439"/>
    <lineage>
        <taxon>Bacteria</taxon>
        <taxon>Bacillati</taxon>
        <taxon>Bacillota</taxon>
        <taxon>Bacilli</taxon>
        <taxon>Lactobacillales</taxon>
        <taxon>Streptococcaceae</taxon>
        <taxon>Streptococcus</taxon>
    </lineage>
</organism>
<reference evidence="2" key="1">
    <citation type="submission" date="2018-06" db="EMBL/GenBank/DDBJ databases">
        <authorList>
            <consortium name="Pathogen Informatics"/>
            <person name="Doyle S."/>
        </authorList>
    </citation>
    <scope>NUCLEOTIDE SEQUENCE [LARGE SCALE GENOMIC DNA]</scope>
    <source>
        <strain evidence="2">NCTC13765</strain>
    </source>
</reference>
<accession>A0A380L2L1</accession>
<dbReference type="RefSeq" id="WP_018370873.1">
    <property type="nucleotide sequence ID" value="NZ_UHFR01000005.1"/>
</dbReference>